<organism evidence="1 2">
    <name type="scientific">Mycena rosella</name>
    <name type="common">Pink bonnet</name>
    <name type="synonym">Agaricus rosellus</name>
    <dbReference type="NCBI Taxonomy" id="1033263"/>
    <lineage>
        <taxon>Eukaryota</taxon>
        <taxon>Fungi</taxon>
        <taxon>Dikarya</taxon>
        <taxon>Basidiomycota</taxon>
        <taxon>Agaricomycotina</taxon>
        <taxon>Agaricomycetes</taxon>
        <taxon>Agaricomycetidae</taxon>
        <taxon>Agaricales</taxon>
        <taxon>Marasmiineae</taxon>
        <taxon>Mycenaceae</taxon>
        <taxon>Mycena</taxon>
    </lineage>
</organism>
<evidence type="ECO:0000313" key="2">
    <source>
        <dbReference type="Proteomes" id="UP001221757"/>
    </source>
</evidence>
<protein>
    <submittedName>
        <fullName evidence="1">Uncharacterized protein</fullName>
    </submittedName>
</protein>
<reference evidence="1" key="1">
    <citation type="submission" date="2023-03" db="EMBL/GenBank/DDBJ databases">
        <title>Massive genome expansion in bonnet fungi (Mycena s.s.) driven by repeated elements and novel gene families across ecological guilds.</title>
        <authorList>
            <consortium name="Lawrence Berkeley National Laboratory"/>
            <person name="Harder C.B."/>
            <person name="Miyauchi S."/>
            <person name="Viragh M."/>
            <person name="Kuo A."/>
            <person name="Thoen E."/>
            <person name="Andreopoulos B."/>
            <person name="Lu D."/>
            <person name="Skrede I."/>
            <person name="Drula E."/>
            <person name="Henrissat B."/>
            <person name="Morin E."/>
            <person name="Kohler A."/>
            <person name="Barry K."/>
            <person name="LaButti K."/>
            <person name="Morin E."/>
            <person name="Salamov A."/>
            <person name="Lipzen A."/>
            <person name="Mereny Z."/>
            <person name="Hegedus B."/>
            <person name="Baldrian P."/>
            <person name="Stursova M."/>
            <person name="Weitz H."/>
            <person name="Taylor A."/>
            <person name="Grigoriev I.V."/>
            <person name="Nagy L.G."/>
            <person name="Martin F."/>
            <person name="Kauserud H."/>
        </authorList>
    </citation>
    <scope>NUCLEOTIDE SEQUENCE</scope>
    <source>
        <strain evidence="1">CBHHK067</strain>
    </source>
</reference>
<keyword evidence="2" id="KW-1185">Reference proteome</keyword>
<accession>A0AAD7DBX1</accession>
<comment type="caution">
    <text evidence="1">The sequence shown here is derived from an EMBL/GenBank/DDBJ whole genome shotgun (WGS) entry which is preliminary data.</text>
</comment>
<gene>
    <name evidence="1" type="ORF">B0H17DRAFT_1203419</name>
</gene>
<dbReference type="AlphaFoldDB" id="A0AAD7DBX1"/>
<sequence length="407" mass="45595">MPRHRPDNDPTRRSSADSEYLKRVDRLNLKFSPWSTSHFPSSTLIHQQDVTDSSVAAEAVDVPCSRFRGLRYVCRCIPRVLRLDDMADESTQLVSGLDVLLFAFFILSSLKSYPFLLALWTDAAGDDSVVMEVKRDRFSFADQSMWILNCLDQRNGWPPRTRGTLPAPPPFRVALPRGWSMRQTYRGHAAEPVVYANPPGILERTNDGLYKMRKSRSPGINDGPYSKSVQQLHRQDIHAKLLRTSPLLTLCQTWKQMRPILPSYCGRAYPPRPQCHSFSPPARPSFSSHSLHDGTRSCTLFLDDRYGRGLRARDVDANMSGIDISTPYLLPAHMPVLPVPVRGSSASYYVCAATCTCTTWDARVARGGRECGVAWHGGMNGINIAWYGLCECVTFAPSPWTASRQGA</sequence>
<evidence type="ECO:0000313" key="1">
    <source>
        <dbReference type="EMBL" id="KAJ7687708.1"/>
    </source>
</evidence>
<dbReference type="EMBL" id="JARKIE010000085">
    <property type="protein sequence ID" value="KAJ7687708.1"/>
    <property type="molecule type" value="Genomic_DNA"/>
</dbReference>
<name>A0AAD7DBX1_MYCRO</name>
<dbReference type="Proteomes" id="UP001221757">
    <property type="component" value="Unassembled WGS sequence"/>
</dbReference>
<proteinExistence type="predicted"/>